<dbReference type="Proteomes" id="UP000192907">
    <property type="component" value="Unassembled WGS sequence"/>
</dbReference>
<accession>A0A1Y6BDV6</accession>
<dbReference type="AlphaFoldDB" id="A0A1Y6BDV6"/>
<evidence type="ECO:0000313" key="2">
    <source>
        <dbReference type="Proteomes" id="UP000192907"/>
    </source>
</evidence>
<proteinExistence type="predicted"/>
<reference evidence="2" key="1">
    <citation type="submission" date="2017-04" db="EMBL/GenBank/DDBJ databases">
        <authorList>
            <person name="Varghese N."/>
            <person name="Submissions S."/>
        </authorList>
    </citation>
    <scope>NUCLEOTIDE SEQUENCE [LARGE SCALE GENOMIC DNA]</scope>
    <source>
        <strain evidence="2">RKEM611</strain>
    </source>
</reference>
<dbReference type="OrthoDB" id="9960102at2"/>
<evidence type="ECO:0000313" key="1">
    <source>
        <dbReference type="EMBL" id="SMF06544.1"/>
    </source>
</evidence>
<gene>
    <name evidence="1" type="ORF">SAMN06296036_104137</name>
</gene>
<dbReference type="PROSITE" id="PS51257">
    <property type="entry name" value="PROKAR_LIPOPROTEIN"/>
    <property type="match status" value="1"/>
</dbReference>
<protein>
    <submittedName>
        <fullName evidence="1">Uncharacterized protein</fullName>
    </submittedName>
</protein>
<organism evidence="1 2">
    <name type="scientific">Pseudobacteriovorax antillogorgiicola</name>
    <dbReference type="NCBI Taxonomy" id="1513793"/>
    <lineage>
        <taxon>Bacteria</taxon>
        <taxon>Pseudomonadati</taxon>
        <taxon>Bdellovibrionota</taxon>
        <taxon>Oligoflexia</taxon>
        <taxon>Oligoflexales</taxon>
        <taxon>Pseudobacteriovoracaceae</taxon>
        <taxon>Pseudobacteriovorax</taxon>
    </lineage>
</organism>
<dbReference type="EMBL" id="FWZT01000004">
    <property type="protein sequence ID" value="SMF06544.1"/>
    <property type="molecule type" value="Genomic_DNA"/>
</dbReference>
<name>A0A1Y6BDV6_9BACT</name>
<sequence length="439" mass="48313">MTKNRFSLLIVTFLAWGLSISCDDPGEDGEGQGGSDGGSSSDLTFGQASIQSSTLAISSLQSDETDLDDCSFSLDIYRGEGACMTPTSVIGMSTLVVGASVDSSGSNSAEARLAATVNFHSDEQDGKIIEGKEFSFSDTSSFKAYNELWAEYDVQASYTHLTMELAYEKIQFEVNSKFVTMFLANYQQPFSEWDILDDCGLSEEEKTYSNITEADVLEGMTFQRGDYLFCVKDTADAECAATDFQWYDLDSDTLVSTRPSNPRTHAFLVFDEATCTDDNGRPSFNMSAIRIGATLNEQFKLYADFSNGVDSVQWKDSAVAFEDAADNSQDEQDNFQEPFLYYYYEDAAGNTSAGTGLDMSFDFNSEDMIYFDGLRASDVEAASIEEVLKVAYARHDWLFHKKGQDQVVGFDVDEYASMTVSATITVSGGQEAPEDTEDE</sequence>
<dbReference type="RefSeq" id="WP_132316795.1">
    <property type="nucleotide sequence ID" value="NZ_FWZT01000004.1"/>
</dbReference>
<keyword evidence="2" id="KW-1185">Reference proteome</keyword>